<gene>
    <name evidence="1" type="primary">PARPA_07639.1 scaffold 28735</name>
</gene>
<evidence type="ECO:0000313" key="2">
    <source>
        <dbReference type="Proteomes" id="UP000054107"/>
    </source>
</evidence>
<dbReference type="OrthoDB" id="2449559at2759"/>
<organism evidence="1 2">
    <name type="scientific">Parasitella parasitica</name>
    <dbReference type="NCBI Taxonomy" id="35722"/>
    <lineage>
        <taxon>Eukaryota</taxon>
        <taxon>Fungi</taxon>
        <taxon>Fungi incertae sedis</taxon>
        <taxon>Mucoromycota</taxon>
        <taxon>Mucoromycotina</taxon>
        <taxon>Mucoromycetes</taxon>
        <taxon>Mucorales</taxon>
        <taxon>Mucorineae</taxon>
        <taxon>Mucoraceae</taxon>
        <taxon>Parasitella</taxon>
    </lineage>
</organism>
<protein>
    <submittedName>
        <fullName evidence="1">Uncharacterized protein</fullName>
    </submittedName>
</protein>
<proteinExistence type="predicted"/>
<dbReference type="AlphaFoldDB" id="A0A0B7N5G7"/>
<accession>A0A0B7N5G7</accession>
<name>A0A0B7N5G7_9FUNG</name>
<reference evidence="1 2" key="1">
    <citation type="submission" date="2014-09" db="EMBL/GenBank/DDBJ databases">
        <authorList>
            <person name="Ellenberger Sabrina"/>
        </authorList>
    </citation>
    <scope>NUCLEOTIDE SEQUENCE [LARGE SCALE GENOMIC DNA]</scope>
    <source>
        <strain evidence="1 2">CBS 412.66</strain>
    </source>
</reference>
<dbReference type="EMBL" id="LN729904">
    <property type="protein sequence ID" value="CEP13553.1"/>
    <property type="molecule type" value="Genomic_DNA"/>
</dbReference>
<keyword evidence="2" id="KW-1185">Reference proteome</keyword>
<evidence type="ECO:0000313" key="1">
    <source>
        <dbReference type="EMBL" id="CEP13553.1"/>
    </source>
</evidence>
<sequence>MGWHNHQTSRGVTFIQTNLPGDERRLIKPNIKEIDRNDHRIFTRTHVEKYEQRTGGRDLNISQFYCFYRELIPSPKGDRSNGGLFQRDFYPEPLPLYIFSDRTRYGLRK</sequence>
<dbReference type="Proteomes" id="UP000054107">
    <property type="component" value="Unassembled WGS sequence"/>
</dbReference>